<dbReference type="InterPro" id="IPR036525">
    <property type="entry name" value="Tubulin/FtsZ_GTPase_sf"/>
</dbReference>
<protein>
    <recommendedName>
        <fullName evidence="3">Tubulin/FtsZ GTPase domain-containing protein</fullName>
    </recommendedName>
</protein>
<evidence type="ECO:0000313" key="2">
    <source>
        <dbReference type="Proteomes" id="UP000075886"/>
    </source>
</evidence>
<keyword evidence="2" id="KW-1185">Reference proteome</keyword>
<accession>A0A182Q3B5</accession>
<evidence type="ECO:0008006" key="3">
    <source>
        <dbReference type="Google" id="ProtNLM"/>
    </source>
</evidence>
<dbReference type="InterPro" id="IPR013838">
    <property type="entry name" value="Beta-tubulin_BS"/>
</dbReference>
<dbReference type="SUPFAM" id="SSF52490">
    <property type="entry name" value="Tubulin nucleotide-binding domain-like"/>
    <property type="match status" value="1"/>
</dbReference>
<organism evidence="1 2">
    <name type="scientific">Anopheles farauti</name>
    <dbReference type="NCBI Taxonomy" id="69004"/>
    <lineage>
        <taxon>Eukaryota</taxon>
        <taxon>Metazoa</taxon>
        <taxon>Ecdysozoa</taxon>
        <taxon>Arthropoda</taxon>
        <taxon>Hexapoda</taxon>
        <taxon>Insecta</taxon>
        <taxon>Pterygota</taxon>
        <taxon>Neoptera</taxon>
        <taxon>Endopterygota</taxon>
        <taxon>Diptera</taxon>
        <taxon>Nematocera</taxon>
        <taxon>Culicoidea</taxon>
        <taxon>Culicidae</taxon>
        <taxon>Anophelinae</taxon>
        <taxon>Anopheles</taxon>
    </lineage>
</organism>
<reference evidence="2" key="1">
    <citation type="submission" date="2014-01" db="EMBL/GenBank/DDBJ databases">
        <title>The Genome Sequence of Anopheles farauti FAR1 (V2).</title>
        <authorList>
            <consortium name="The Broad Institute Genomics Platform"/>
            <person name="Neafsey D.E."/>
            <person name="Besansky N."/>
            <person name="Howell P."/>
            <person name="Walton C."/>
            <person name="Young S.K."/>
            <person name="Zeng Q."/>
            <person name="Gargeya S."/>
            <person name="Fitzgerald M."/>
            <person name="Haas B."/>
            <person name="Abouelleil A."/>
            <person name="Allen A.W."/>
            <person name="Alvarado L."/>
            <person name="Arachchi H.M."/>
            <person name="Berlin A.M."/>
            <person name="Chapman S.B."/>
            <person name="Gainer-Dewar J."/>
            <person name="Goldberg J."/>
            <person name="Griggs A."/>
            <person name="Gujja S."/>
            <person name="Hansen M."/>
            <person name="Howarth C."/>
            <person name="Imamovic A."/>
            <person name="Ireland A."/>
            <person name="Larimer J."/>
            <person name="McCowan C."/>
            <person name="Murphy C."/>
            <person name="Pearson M."/>
            <person name="Poon T.W."/>
            <person name="Priest M."/>
            <person name="Roberts A."/>
            <person name="Saif S."/>
            <person name="Shea T."/>
            <person name="Sisk P."/>
            <person name="Sykes S."/>
            <person name="Wortman J."/>
            <person name="Nusbaum C."/>
            <person name="Birren B."/>
        </authorList>
    </citation>
    <scope>NUCLEOTIDE SEQUENCE [LARGE SCALE GENOMIC DNA]</scope>
    <source>
        <strain evidence="2">FAR1</strain>
    </source>
</reference>
<dbReference type="VEuPathDB" id="VectorBase:AFAF002243"/>
<dbReference type="AlphaFoldDB" id="A0A182Q3B5"/>
<evidence type="ECO:0000313" key="1">
    <source>
        <dbReference type="EnsemblMetazoa" id="AFAF002243-PA"/>
    </source>
</evidence>
<dbReference type="Gene3D" id="3.40.50.1440">
    <property type="entry name" value="Tubulin/FtsZ, GTPase domain"/>
    <property type="match status" value="1"/>
</dbReference>
<name>A0A182Q3B5_9DIPT</name>
<proteinExistence type="predicted"/>
<reference evidence="1" key="2">
    <citation type="submission" date="2020-05" db="UniProtKB">
        <authorList>
            <consortium name="EnsemblMetazoa"/>
        </authorList>
    </citation>
    <scope>IDENTIFICATION</scope>
    <source>
        <strain evidence="1">FAR1</strain>
    </source>
</reference>
<dbReference type="EMBL" id="AXCN02002039">
    <property type="status" value="NOT_ANNOTATED_CDS"/>
    <property type="molecule type" value="Genomic_DNA"/>
</dbReference>
<dbReference type="PROSITE" id="PS00228">
    <property type="entry name" value="TUBULIN_B_AUTOREG"/>
    <property type="match status" value="1"/>
</dbReference>
<sequence length="133" mass="14500">MREIVHLQAGQCGNQIGAKRMPRSYGSVPFQSSQVASRALFDAAAPECFGGEVSEALKRTQYAPMHGASEVRCAGRVRSLADRFVSVTGGSRDRARNLIRSTSSDRGPIGSSISSLNRRREETPSMGLLRRKF</sequence>
<dbReference type="EnsemblMetazoa" id="AFAF002243-RA">
    <property type="protein sequence ID" value="AFAF002243-PA"/>
    <property type="gene ID" value="AFAF002243"/>
</dbReference>
<dbReference type="Proteomes" id="UP000075886">
    <property type="component" value="Unassembled WGS sequence"/>
</dbReference>